<evidence type="ECO:0000313" key="1">
    <source>
        <dbReference type="EMBL" id="CAI8616364.1"/>
    </source>
</evidence>
<protein>
    <submittedName>
        <fullName evidence="1">Uncharacterized protein</fullName>
    </submittedName>
</protein>
<proteinExistence type="predicted"/>
<dbReference type="Proteomes" id="UP001157006">
    <property type="component" value="Chromosome 6"/>
</dbReference>
<accession>A0AAV1B0P1</accession>
<dbReference type="EMBL" id="OX451741">
    <property type="protein sequence ID" value="CAI8616364.1"/>
    <property type="molecule type" value="Genomic_DNA"/>
</dbReference>
<dbReference type="AlphaFoldDB" id="A0AAV1B0P1"/>
<reference evidence="1 2" key="1">
    <citation type="submission" date="2023-01" db="EMBL/GenBank/DDBJ databases">
        <authorList>
            <person name="Kreplak J."/>
        </authorList>
    </citation>
    <scope>NUCLEOTIDE SEQUENCE [LARGE SCALE GENOMIC DNA]</scope>
</reference>
<gene>
    <name evidence="1" type="ORF">VFH_VI025440</name>
</gene>
<keyword evidence="2" id="KW-1185">Reference proteome</keyword>
<name>A0AAV1B0P1_VICFA</name>
<organism evidence="1 2">
    <name type="scientific">Vicia faba</name>
    <name type="common">Broad bean</name>
    <name type="synonym">Faba vulgaris</name>
    <dbReference type="NCBI Taxonomy" id="3906"/>
    <lineage>
        <taxon>Eukaryota</taxon>
        <taxon>Viridiplantae</taxon>
        <taxon>Streptophyta</taxon>
        <taxon>Embryophyta</taxon>
        <taxon>Tracheophyta</taxon>
        <taxon>Spermatophyta</taxon>
        <taxon>Magnoliopsida</taxon>
        <taxon>eudicotyledons</taxon>
        <taxon>Gunneridae</taxon>
        <taxon>Pentapetalae</taxon>
        <taxon>rosids</taxon>
        <taxon>fabids</taxon>
        <taxon>Fabales</taxon>
        <taxon>Fabaceae</taxon>
        <taxon>Papilionoideae</taxon>
        <taxon>50 kb inversion clade</taxon>
        <taxon>NPAAA clade</taxon>
        <taxon>Hologalegina</taxon>
        <taxon>IRL clade</taxon>
        <taxon>Fabeae</taxon>
        <taxon>Vicia</taxon>
    </lineage>
</organism>
<evidence type="ECO:0000313" key="2">
    <source>
        <dbReference type="Proteomes" id="UP001157006"/>
    </source>
</evidence>
<sequence length="110" mass="12273">MEWELPFGNPVAGIKLRSPNKIQRVKPYVWAGLEIREQGSGDGTESADVGHLKGIATEQFVLLIYLFPTLLSGRLPRPQRVDSFDYGWGKRILAVVFIVSHNSTNKAKHG</sequence>